<feature type="compositionally biased region" description="Basic and acidic residues" evidence="1">
    <location>
        <begin position="1"/>
        <end position="18"/>
    </location>
</feature>
<dbReference type="Gene3D" id="6.10.280.100">
    <property type="match status" value="1"/>
</dbReference>
<reference evidence="2" key="1">
    <citation type="submission" date="2020-01" db="EMBL/GenBank/DDBJ databases">
        <authorList>
            <consortium name="DOE Joint Genome Institute"/>
            <person name="Haridas S."/>
            <person name="Albert R."/>
            <person name="Binder M."/>
            <person name="Bloem J."/>
            <person name="Labutti K."/>
            <person name="Salamov A."/>
            <person name="Andreopoulos B."/>
            <person name="Baker S.E."/>
            <person name="Barry K."/>
            <person name="Bills G."/>
            <person name="Bluhm B.H."/>
            <person name="Cannon C."/>
            <person name="Castanera R."/>
            <person name="Culley D.E."/>
            <person name="Daum C."/>
            <person name="Ezra D."/>
            <person name="Gonzalez J.B."/>
            <person name="Henrissat B."/>
            <person name="Kuo A."/>
            <person name="Liang C."/>
            <person name="Lipzen A."/>
            <person name="Lutzoni F."/>
            <person name="Magnuson J."/>
            <person name="Mondo S."/>
            <person name="Nolan M."/>
            <person name="Ohm R."/>
            <person name="Pangilinan J."/>
            <person name="Park H.-J."/>
            <person name="Ramirez L."/>
            <person name="Alfaro M."/>
            <person name="Sun H."/>
            <person name="Tritt A."/>
            <person name="Yoshinaga Y."/>
            <person name="Zwiers L.-H."/>
            <person name="Turgeon B.G."/>
            <person name="Goodwin S.B."/>
            <person name="Spatafora J.W."/>
            <person name="Crous P.W."/>
            <person name="Grigoriev I.V."/>
        </authorList>
    </citation>
    <scope>NUCLEOTIDE SEQUENCE</scope>
    <source>
        <strain evidence="2">IPT5</strain>
    </source>
</reference>
<evidence type="ECO:0000313" key="3">
    <source>
        <dbReference type="Proteomes" id="UP000799423"/>
    </source>
</evidence>
<name>A0A6A7B6U2_9PLEO</name>
<keyword evidence="2" id="KW-0346">Stress response</keyword>
<dbReference type="InterPro" id="IPR007250">
    <property type="entry name" value="HSP9_HSP12"/>
</dbReference>
<evidence type="ECO:0000256" key="1">
    <source>
        <dbReference type="SAM" id="MobiDB-lite"/>
    </source>
</evidence>
<organism evidence="2 3">
    <name type="scientific">Plenodomus tracheiphilus IPT5</name>
    <dbReference type="NCBI Taxonomy" id="1408161"/>
    <lineage>
        <taxon>Eukaryota</taxon>
        <taxon>Fungi</taxon>
        <taxon>Dikarya</taxon>
        <taxon>Ascomycota</taxon>
        <taxon>Pezizomycotina</taxon>
        <taxon>Dothideomycetes</taxon>
        <taxon>Pleosporomycetidae</taxon>
        <taxon>Pleosporales</taxon>
        <taxon>Pleosporineae</taxon>
        <taxon>Leptosphaeriaceae</taxon>
        <taxon>Plenodomus</taxon>
    </lineage>
</organism>
<feature type="compositionally biased region" description="Polar residues" evidence="1">
    <location>
        <begin position="48"/>
        <end position="69"/>
    </location>
</feature>
<protein>
    <submittedName>
        <fullName evidence="2">Chaperone/heat shock protein-like protein Hsp12</fullName>
    </submittedName>
</protein>
<feature type="compositionally biased region" description="Polar residues" evidence="1">
    <location>
        <begin position="78"/>
        <end position="99"/>
    </location>
</feature>
<evidence type="ECO:0000313" key="2">
    <source>
        <dbReference type="EMBL" id="KAF2851043.1"/>
    </source>
</evidence>
<dbReference type="AlphaFoldDB" id="A0A6A7B6U2"/>
<sequence length="99" mass="9911">MSDNLRKGLGEQASEKITPDSQKSTTQKASEGASGLGDKVAGAVQPEGNKSATQKAGDATRSSGDSAQEQGKGVLGSVQDSLSSAGQTVSDTLSGNKKQ</sequence>
<feature type="compositionally biased region" description="Polar residues" evidence="1">
    <location>
        <begin position="19"/>
        <end position="29"/>
    </location>
</feature>
<feature type="region of interest" description="Disordered" evidence="1">
    <location>
        <begin position="1"/>
        <end position="99"/>
    </location>
</feature>
<dbReference type="OrthoDB" id="2348401at2759"/>
<dbReference type="EMBL" id="MU006304">
    <property type="protein sequence ID" value="KAF2851043.1"/>
    <property type="molecule type" value="Genomic_DNA"/>
</dbReference>
<accession>A0A6A7B6U2</accession>
<proteinExistence type="predicted"/>
<dbReference type="Pfam" id="PF04119">
    <property type="entry name" value="HSP9_HSP12"/>
    <property type="match status" value="1"/>
</dbReference>
<keyword evidence="3" id="KW-1185">Reference proteome</keyword>
<dbReference type="Proteomes" id="UP000799423">
    <property type="component" value="Unassembled WGS sequence"/>
</dbReference>
<dbReference type="PIRSF" id="PIRSF002590">
    <property type="entry name" value="HSP9/HSP12_fun"/>
    <property type="match status" value="1"/>
</dbReference>
<gene>
    <name evidence="2" type="ORF">T440DRAFT_77988</name>
</gene>